<feature type="transmembrane region" description="Helical" evidence="8">
    <location>
        <begin position="187"/>
        <end position="205"/>
    </location>
</feature>
<keyword evidence="4 8" id="KW-1133">Transmembrane helix</keyword>
<evidence type="ECO:0000256" key="3">
    <source>
        <dbReference type="ARBA" id="ARBA00022692"/>
    </source>
</evidence>
<proteinExistence type="predicted"/>
<dbReference type="GO" id="GO:0016491">
    <property type="term" value="F:oxidoreductase activity"/>
    <property type="evidence" value="ECO:0007669"/>
    <property type="project" value="UniProtKB-KW"/>
</dbReference>
<keyword evidence="3 8" id="KW-0812">Transmembrane</keyword>
<evidence type="ECO:0000313" key="10">
    <source>
        <dbReference type="EMBL" id="MTV29766.1"/>
    </source>
</evidence>
<dbReference type="AlphaFoldDB" id="A0A6N8DIY8"/>
<evidence type="ECO:0000256" key="4">
    <source>
        <dbReference type="ARBA" id="ARBA00022989"/>
    </source>
</evidence>
<feature type="transmembrane region" description="Helical" evidence="8">
    <location>
        <begin position="69"/>
        <end position="86"/>
    </location>
</feature>
<comment type="caution">
    <text evidence="10">The sequence shown here is derived from an EMBL/GenBank/DDBJ whole genome shotgun (WGS) entry which is preliminary data.</text>
</comment>
<dbReference type="Gene3D" id="1.20.950.20">
    <property type="entry name" value="Transmembrane di-heme cytochromes, Chain C"/>
    <property type="match status" value="1"/>
</dbReference>
<dbReference type="OrthoDB" id="9769404at2"/>
<organism evidence="10 11">
    <name type="scientific">Rhodoblastus acidophilus</name>
    <name type="common">Rhodopseudomonas acidophila</name>
    <dbReference type="NCBI Taxonomy" id="1074"/>
    <lineage>
        <taxon>Bacteria</taxon>
        <taxon>Pseudomonadati</taxon>
        <taxon>Pseudomonadota</taxon>
        <taxon>Alphaproteobacteria</taxon>
        <taxon>Hyphomicrobiales</taxon>
        <taxon>Rhodoblastaceae</taxon>
        <taxon>Rhodoblastus</taxon>
    </lineage>
</organism>
<evidence type="ECO:0000256" key="1">
    <source>
        <dbReference type="ARBA" id="ARBA00004651"/>
    </source>
</evidence>
<protein>
    <submittedName>
        <fullName evidence="10">Nitrate reductase</fullName>
    </submittedName>
</protein>
<dbReference type="Pfam" id="PF02665">
    <property type="entry name" value="Nitrate_red_gam"/>
    <property type="match status" value="1"/>
</dbReference>
<evidence type="ECO:0000256" key="2">
    <source>
        <dbReference type="ARBA" id="ARBA00022475"/>
    </source>
</evidence>
<keyword evidence="5" id="KW-0560">Oxidoreductase</keyword>
<accession>A0A6N8DIY8</accession>
<dbReference type="InterPro" id="IPR023234">
    <property type="entry name" value="NarG-like_domain"/>
</dbReference>
<keyword evidence="2" id="KW-1003">Cell membrane</keyword>
<dbReference type="Proteomes" id="UP000439113">
    <property type="component" value="Unassembled WGS sequence"/>
</dbReference>
<feature type="transmembrane region" description="Helical" evidence="8">
    <location>
        <begin position="143"/>
        <end position="167"/>
    </location>
</feature>
<feature type="transmembrane region" description="Helical" evidence="8">
    <location>
        <begin position="98"/>
        <end position="122"/>
    </location>
</feature>
<feature type="transmembrane region" description="Helical" evidence="8">
    <location>
        <begin position="6"/>
        <end position="26"/>
    </location>
</feature>
<evidence type="ECO:0000256" key="7">
    <source>
        <dbReference type="SAM" id="MobiDB-lite"/>
    </source>
</evidence>
<evidence type="ECO:0000259" key="9">
    <source>
        <dbReference type="Pfam" id="PF02665"/>
    </source>
</evidence>
<dbReference type="GO" id="GO:0005886">
    <property type="term" value="C:plasma membrane"/>
    <property type="evidence" value="ECO:0007669"/>
    <property type="project" value="UniProtKB-SubCell"/>
</dbReference>
<gene>
    <name evidence="10" type="ORF">GJ654_02015</name>
</gene>
<reference evidence="10 11" key="1">
    <citation type="submission" date="2019-11" db="EMBL/GenBank/DDBJ databases">
        <title>Whole-genome sequence of a Rhodoblastus acidophilus DSM 142.</title>
        <authorList>
            <person name="Kyndt J.A."/>
            <person name="Meyer T.E."/>
        </authorList>
    </citation>
    <scope>NUCLEOTIDE SEQUENCE [LARGE SCALE GENOMIC DNA]</scope>
    <source>
        <strain evidence="10 11">DSM 142</strain>
    </source>
</reference>
<feature type="region of interest" description="Disordered" evidence="7">
    <location>
        <begin position="220"/>
        <end position="242"/>
    </location>
</feature>
<evidence type="ECO:0000256" key="8">
    <source>
        <dbReference type="SAM" id="Phobius"/>
    </source>
</evidence>
<evidence type="ECO:0000256" key="6">
    <source>
        <dbReference type="ARBA" id="ARBA00023136"/>
    </source>
</evidence>
<dbReference type="EMBL" id="WNKS01000001">
    <property type="protein sequence ID" value="MTV29766.1"/>
    <property type="molecule type" value="Genomic_DNA"/>
</dbReference>
<evidence type="ECO:0000313" key="11">
    <source>
        <dbReference type="Proteomes" id="UP000439113"/>
    </source>
</evidence>
<keyword evidence="6 8" id="KW-0472">Membrane</keyword>
<dbReference type="InterPro" id="IPR036197">
    <property type="entry name" value="NarG-like_sf"/>
</dbReference>
<dbReference type="SUPFAM" id="SSF103501">
    <property type="entry name" value="Respiratory nitrate reductase 1 gamma chain"/>
    <property type="match status" value="1"/>
</dbReference>
<name>A0A6N8DIY8_RHOAC</name>
<dbReference type="RefSeq" id="WP_155444413.1">
    <property type="nucleotide sequence ID" value="NZ_JAOQNR010000001.1"/>
</dbReference>
<comment type="subcellular location">
    <subcellularLocation>
        <location evidence="1">Cell membrane</location>
        <topology evidence="1">Multi-pass membrane protein</topology>
    </subcellularLocation>
</comment>
<feature type="domain" description="NarG-like" evidence="9">
    <location>
        <begin position="66"/>
        <end position="210"/>
    </location>
</feature>
<evidence type="ECO:0000256" key="5">
    <source>
        <dbReference type="ARBA" id="ARBA00023002"/>
    </source>
</evidence>
<sequence length="242" mass="26757">MVTLVYATAFYAATALLVLGLARKIWLYARTPAPLKIPTTPAPLTRSGAGFRVAREVVFFESLFRSNKWIWLFGWIFHVSLAVVVLRHLRYFLQPAPAVIALIQPLAVIGGLGMVAGLGALWARRVFVARIRYISGPSDHLMLALLIAIGASGLAMKFFAHTDIVAVKAFFLGLMRFDVQTLPDDPALLVHLTLVLALMVIFPFSKLLHAPGVFFSPTRNQADDSRERRHVSSRLDAAPRRA</sequence>